<proteinExistence type="predicted"/>
<dbReference type="OrthoDB" id="4094614at2759"/>
<evidence type="ECO:0000256" key="2">
    <source>
        <dbReference type="SAM" id="SignalP"/>
    </source>
</evidence>
<feature type="signal peptide" evidence="2">
    <location>
        <begin position="1"/>
        <end position="17"/>
    </location>
</feature>
<dbReference type="STRING" id="344612.A1CSK6"/>
<dbReference type="HOGENOM" id="CLU_092869_2_0_1"/>
<dbReference type="AlphaFoldDB" id="A1CSK6"/>
<feature type="compositionally biased region" description="Low complexity" evidence="1">
    <location>
        <begin position="120"/>
        <end position="134"/>
    </location>
</feature>
<gene>
    <name evidence="3" type="ORF">ACLA_079770</name>
</gene>
<sequence>MRFFAAVLTTLAVRALAANAPDAKNEDYSTVVVTDYATFCPEATSGALPASTGLPSITVSNGITYSISRPLITSTVTRCNKCPSSTPTAIHTPSTSSIVVVPTSHPLIPSAPAPVPPSAPASSVPVPVPSGASPDTKSTTTGPSVALSTGGASRAAAGAGAGLAGVFALVAYLL</sequence>
<name>A1CSK6_ASPCL</name>
<evidence type="ECO:0000313" key="3">
    <source>
        <dbReference type="EMBL" id="EAW06293.1"/>
    </source>
</evidence>
<keyword evidence="2" id="KW-0732">Signal</keyword>
<feature type="chain" id="PRO_5002633413" description="GPI anchored protein" evidence="2">
    <location>
        <begin position="18"/>
        <end position="174"/>
    </location>
</feature>
<keyword evidence="4" id="KW-1185">Reference proteome</keyword>
<protein>
    <recommendedName>
        <fullName evidence="5">GPI anchored protein</fullName>
    </recommendedName>
</protein>
<dbReference type="KEGG" id="act:ACLA_079770"/>
<dbReference type="EMBL" id="DS027060">
    <property type="protein sequence ID" value="EAW06293.1"/>
    <property type="molecule type" value="Genomic_DNA"/>
</dbReference>
<dbReference type="Proteomes" id="UP000006701">
    <property type="component" value="Unassembled WGS sequence"/>
</dbReference>
<dbReference type="RefSeq" id="XP_001267719.1">
    <property type="nucleotide sequence ID" value="XM_001267718.1"/>
</dbReference>
<organism evidence="3 4">
    <name type="scientific">Aspergillus clavatus (strain ATCC 1007 / CBS 513.65 / DSM 816 / NCTC 3887 / NRRL 1 / QM 1276 / 107)</name>
    <dbReference type="NCBI Taxonomy" id="344612"/>
    <lineage>
        <taxon>Eukaryota</taxon>
        <taxon>Fungi</taxon>
        <taxon>Dikarya</taxon>
        <taxon>Ascomycota</taxon>
        <taxon>Pezizomycotina</taxon>
        <taxon>Eurotiomycetes</taxon>
        <taxon>Eurotiomycetidae</taxon>
        <taxon>Eurotiales</taxon>
        <taxon>Aspergillaceae</taxon>
        <taxon>Aspergillus</taxon>
        <taxon>Aspergillus subgen. Fumigati</taxon>
    </lineage>
</organism>
<dbReference type="GeneID" id="4700036"/>
<evidence type="ECO:0008006" key="5">
    <source>
        <dbReference type="Google" id="ProtNLM"/>
    </source>
</evidence>
<evidence type="ECO:0000313" key="4">
    <source>
        <dbReference type="Proteomes" id="UP000006701"/>
    </source>
</evidence>
<reference evidence="3 4" key="1">
    <citation type="journal article" date="2008" name="PLoS Genet.">
        <title>Genomic islands in the pathogenic filamentous fungus Aspergillus fumigatus.</title>
        <authorList>
            <person name="Fedorova N.D."/>
            <person name="Khaldi N."/>
            <person name="Joardar V.S."/>
            <person name="Maiti R."/>
            <person name="Amedeo P."/>
            <person name="Anderson M.J."/>
            <person name="Crabtree J."/>
            <person name="Silva J.C."/>
            <person name="Badger J.H."/>
            <person name="Albarraq A."/>
            <person name="Angiuoli S."/>
            <person name="Bussey H."/>
            <person name="Bowyer P."/>
            <person name="Cotty P.J."/>
            <person name="Dyer P.S."/>
            <person name="Egan A."/>
            <person name="Galens K."/>
            <person name="Fraser-Liggett C.M."/>
            <person name="Haas B.J."/>
            <person name="Inman J.M."/>
            <person name="Kent R."/>
            <person name="Lemieux S."/>
            <person name="Malavazi I."/>
            <person name="Orvis J."/>
            <person name="Roemer T."/>
            <person name="Ronning C.M."/>
            <person name="Sundaram J.P."/>
            <person name="Sutton G."/>
            <person name="Turner G."/>
            <person name="Venter J.C."/>
            <person name="White O.R."/>
            <person name="Whitty B.R."/>
            <person name="Youngman P."/>
            <person name="Wolfe K.H."/>
            <person name="Goldman G.H."/>
            <person name="Wortman J.R."/>
            <person name="Jiang B."/>
            <person name="Denning D.W."/>
            <person name="Nierman W.C."/>
        </authorList>
    </citation>
    <scope>NUCLEOTIDE SEQUENCE [LARGE SCALE GENOMIC DNA]</scope>
    <source>
        <strain evidence="4">ATCC 1007 / CBS 513.65 / DSM 816 / NCTC 3887 / NRRL 1</strain>
    </source>
</reference>
<feature type="region of interest" description="Disordered" evidence="1">
    <location>
        <begin position="111"/>
        <end position="150"/>
    </location>
</feature>
<accession>A1CSK6</accession>
<dbReference type="VEuPathDB" id="FungiDB:ACLA_079770"/>
<dbReference type="eggNOG" id="ENOG502SCU7">
    <property type="taxonomic scope" value="Eukaryota"/>
</dbReference>
<dbReference type="OMA" id="CTITRPV"/>
<evidence type="ECO:0000256" key="1">
    <source>
        <dbReference type="SAM" id="MobiDB-lite"/>
    </source>
</evidence>